<name>A0A5K1GUM4_9MAGN</name>
<protein>
    <submittedName>
        <fullName evidence="1">Uncharacterized protein</fullName>
    </submittedName>
</protein>
<gene>
    <name evidence="1" type="ORF">NYM_LOCUS28155</name>
</gene>
<dbReference type="EMBL" id="LR721787">
    <property type="protein sequence ID" value="VVW81128.1"/>
    <property type="molecule type" value="Genomic_DNA"/>
</dbReference>
<reference evidence="1" key="1">
    <citation type="submission" date="2019-09" db="EMBL/GenBank/DDBJ databases">
        <authorList>
            <person name="Zhang L."/>
        </authorList>
    </citation>
    <scope>NUCLEOTIDE SEQUENCE</scope>
</reference>
<dbReference type="AlphaFoldDB" id="A0A5K1GUM4"/>
<sequence>MMVMIMLFSILVAYLYSK</sequence>
<organism evidence="1">
    <name type="scientific">Nymphaea colorata</name>
    <name type="common">pocket water lily</name>
    <dbReference type="NCBI Taxonomy" id="210225"/>
    <lineage>
        <taxon>Eukaryota</taxon>
        <taxon>Viridiplantae</taxon>
        <taxon>Streptophyta</taxon>
        <taxon>Embryophyta</taxon>
        <taxon>Tracheophyta</taxon>
        <taxon>Spermatophyta</taxon>
        <taxon>Magnoliopsida</taxon>
        <taxon>Nymphaeales</taxon>
        <taxon>Nymphaeaceae</taxon>
        <taxon>Nymphaea</taxon>
    </lineage>
</organism>
<accession>A0A5K1GUM4</accession>
<evidence type="ECO:0000313" key="1">
    <source>
        <dbReference type="EMBL" id="VVW81128.1"/>
    </source>
</evidence>
<proteinExistence type="predicted"/>